<keyword evidence="1" id="KW-0472">Membrane</keyword>
<dbReference type="Pfam" id="PF11877">
    <property type="entry name" value="DUF3397"/>
    <property type="match status" value="1"/>
</dbReference>
<dbReference type="RefSeq" id="WP_209527531.1">
    <property type="nucleotide sequence ID" value="NZ_JAEEGA010000006.1"/>
</dbReference>
<accession>A0A940SS43</accession>
<feature type="transmembrane region" description="Helical" evidence="1">
    <location>
        <begin position="6"/>
        <end position="29"/>
    </location>
</feature>
<dbReference type="EMBL" id="JAEEGA010000006">
    <property type="protein sequence ID" value="MBP1041517.1"/>
    <property type="molecule type" value="Genomic_DNA"/>
</dbReference>
<sequence length="121" mass="14099">MKLPVIMVFWYVFPIILLFACNFIVQSLALVKKYKLKSPDLATPLLLMGIHAISVDTFKVSAVPYLLILIFLLGIGIAVSHAYYYGDIQYKRYFKMFWRIVFLLTLILYILLTILNIIQYV</sequence>
<dbReference type="InterPro" id="IPR024515">
    <property type="entry name" value="DUF3397"/>
</dbReference>
<feature type="transmembrane region" description="Helical" evidence="1">
    <location>
        <begin position="64"/>
        <end position="85"/>
    </location>
</feature>
<keyword evidence="3" id="KW-1185">Reference proteome</keyword>
<organism evidence="2 3">
    <name type="scientific">Vagococcus allomyrinae</name>
    <dbReference type="NCBI Taxonomy" id="2794353"/>
    <lineage>
        <taxon>Bacteria</taxon>
        <taxon>Bacillati</taxon>
        <taxon>Bacillota</taxon>
        <taxon>Bacilli</taxon>
        <taxon>Lactobacillales</taxon>
        <taxon>Enterococcaceae</taxon>
        <taxon>Vagococcus</taxon>
    </lineage>
</organism>
<evidence type="ECO:0000313" key="3">
    <source>
        <dbReference type="Proteomes" id="UP000674938"/>
    </source>
</evidence>
<keyword evidence="1" id="KW-1133">Transmembrane helix</keyword>
<dbReference type="PROSITE" id="PS51257">
    <property type="entry name" value="PROKAR_LIPOPROTEIN"/>
    <property type="match status" value="1"/>
</dbReference>
<feature type="transmembrane region" description="Helical" evidence="1">
    <location>
        <begin position="97"/>
        <end position="118"/>
    </location>
</feature>
<proteinExistence type="predicted"/>
<reference evidence="2" key="1">
    <citation type="submission" date="2020-12" db="EMBL/GenBank/DDBJ databases">
        <title>Vagococcus allomyrinae sp. nov. and Enterococcus lavae sp. nov., isolated from the larvae of Allomyrina dichotoma.</title>
        <authorList>
            <person name="Lee S.D."/>
        </authorList>
    </citation>
    <scope>NUCLEOTIDE SEQUENCE</scope>
    <source>
        <strain evidence="2">BWB3-3</strain>
    </source>
</reference>
<dbReference type="AlphaFoldDB" id="A0A940SS43"/>
<evidence type="ECO:0000313" key="2">
    <source>
        <dbReference type="EMBL" id="MBP1041517.1"/>
    </source>
</evidence>
<protein>
    <submittedName>
        <fullName evidence="2">DUF3397 domain-containing protein</fullName>
    </submittedName>
</protein>
<evidence type="ECO:0000256" key="1">
    <source>
        <dbReference type="SAM" id="Phobius"/>
    </source>
</evidence>
<comment type="caution">
    <text evidence="2">The sequence shown here is derived from an EMBL/GenBank/DDBJ whole genome shotgun (WGS) entry which is preliminary data.</text>
</comment>
<gene>
    <name evidence="2" type="ORF">I6N95_10920</name>
</gene>
<keyword evidence="1" id="KW-0812">Transmembrane</keyword>
<name>A0A940SS43_9ENTE</name>
<dbReference type="Proteomes" id="UP000674938">
    <property type="component" value="Unassembled WGS sequence"/>
</dbReference>